<dbReference type="PROSITE" id="PS50061">
    <property type="entry name" value="ETS_DOMAIN_3"/>
    <property type="match status" value="1"/>
</dbReference>
<dbReference type="EMBL" id="BRZM01000040">
    <property type="protein sequence ID" value="GLD60212.1"/>
    <property type="molecule type" value="Genomic_DNA"/>
</dbReference>
<evidence type="ECO:0000256" key="6">
    <source>
        <dbReference type="RuleBase" id="RU003423"/>
    </source>
</evidence>
<dbReference type="InterPro" id="IPR036390">
    <property type="entry name" value="WH_DNA-bd_sf"/>
</dbReference>
<dbReference type="InterPro" id="IPR001078">
    <property type="entry name" value="2-oxoacid_DH_actylTfrase"/>
</dbReference>
<dbReference type="InterPro" id="IPR000089">
    <property type="entry name" value="Biotin_lipoyl"/>
</dbReference>
<dbReference type="SUPFAM" id="SSF51230">
    <property type="entry name" value="Single hybrid motif"/>
    <property type="match status" value="1"/>
</dbReference>
<feature type="domain" description="PNT" evidence="11">
    <location>
        <begin position="27"/>
        <end position="112"/>
    </location>
</feature>
<feature type="domain" description="Peripheral subunit-binding (PSBD)" evidence="12">
    <location>
        <begin position="453"/>
        <end position="490"/>
    </location>
</feature>
<dbReference type="PROSITE" id="PS51826">
    <property type="entry name" value="PSBD"/>
    <property type="match status" value="1"/>
</dbReference>
<name>A0AAD3R926_LATJO</name>
<dbReference type="CDD" id="cd06849">
    <property type="entry name" value="lipoyl_domain"/>
    <property type="match status" value="1"/>
</dbReference>
<feature type="region of interest" description="Disordered" evidence="8">
    <location>
        <begin position="499"/>
        <end position="543"/>
    </location>
</feature>
<evidence type="ECO:0000256" key="2">
    <source>
        <dbReference type="ARBA" id="ARBA00005562"/>
    </source>
</evidence>
<dbReference type="PROSITE" id="PS00189">
    <property type="entry name" value="LIPOYL"/>
    <property type="match status" value="1"/>
</dbReference>
<dbReference type="PANTHER" id="PTHR23151">
    <property type="entry name" value="DIHYDROLIPOAMIDE ACETYL/SUCCINYL-TRANSFERASE-RELATED"/>
    <property type="match status" value="1"/>
</dbReference>
<feature type="compositionally biased region" description="Basic residues" evidence="8">
    <location>
        <begin position="167"/>
        <end position="177"/>
    </location>
</feature>
<dbReference type="Gene3D" id="4.10.320.10">
    <property type="entry name" value="E3-binding domain"/>
    <property type="match status" value="1"/>
</dbReference>
<keyword evidence="7" id="KW-0539">Nucleus</keyword>
<comment type="caution">
    <text evidence="13">The sequence shown here is derived from an EMBL/GenBank/DDBJ whole genome shotgun (WGS) entry which is preliminary data.</text>
</comment>
<dbReference type="AlphaFoldDB" id="A0AAD3R926"/>
<feature type="non-terminal residue" evidence="13">
    <location>
        <position position="1"/>
    </location>
</feature>
<dbReference type="GO" id="GO:0003700">
    <property type="term" value="F:DNA-binding transcription factor activity"/>
    <property type="evidence" value="ECO:0007669"/>
    <property type="project" value="InterPro"/>
</dbReference>
<evidence type="ECO:0000256" key="4">
    <source>
        <dbReference type="ARBA" id="ARBA00022823"/>
    </source>
</evidence>
<dbReference type="Pfam" id="PF02198">
    <property type="entry name" value="SAM_PNT"/>
    <property type="match status" value="1"/>
</dbReference>
<feature type="domain" description="Lipoyl-binding" evidence="10">
    <location>
        <begin position="325"/>
        <end position="401"/>
    </location>
</feature>
<comment type="subcellular location">
    <subcellularLocation>
        <location evidence="1">Mitochondrion matrix</location>
    </subcellularLocation>
    <subcellularLocation>
        <location evidence="7">Nucleus</location>
    </subcellularLocation>
</comment>
<dbReference type="Proteomes" id="UP001279410">
    <property type="component" value="Unassembled WGS sequence"/>
</dbReference>
<dbReference type="GO" id="GO:0043565">
    <property type="term" value="F:sequence-specific DNA binding"/>
    <property type="evidence" value="ECO:0007669"/>
    <property type="project" value="InterPro"/>
</dbReference>
<dbReference type="SUPFAM" id="SSF46785">
    <property type="entry name" value="Winged helix' DNA-binding domain"/>
    <property type="match status" value="1"/>
</dbReference>
<dbReference type="PANTHER" id="PTHR23151:SF90">
    <property type="entry name" value="DIHYDROLIPOYLLYSINE-RESIDUE ACETYLTRANSFERASE COMPONENT OF PYRUVATE DEHYDROGENASE COMPLEX, MITOCHONDRIAL-RELATED"/>
    <property type="match status" value="1"/>
</dbReference>
<organism evidence="13 14">
    <name type="scientific">Lates japonicus</name>
    <name type="common">Japanese lates</name>
    <dbReference type="NCBI Taxonomy" id="270547"/>
    <lineage>
        <taxon>Eukaryota</taxon>
        <taxon>Metazoa</taxon>
        <taxon>Chordata</taxon>
        <taxon>Craniata</taxon>
        <taxon>Vertebrata</taxon>
        <taxon>Euteleostomi</taxon>
        <taxon>Actinopterygii</taxon>
        <taxon>Neopterygii</taxon>
        <taxon>Teleostei</taxon>
        <taxon>Neoteleostei</taxon>
        <taxon>Acanthomorphata</taxon>
        <taxon>Carangaria</taxon>
        <taxon>Carangaria incertae sedis</taxon>
        <taxon>Centropomidae</taxon>
        <taxon>Lates</taxon>
    </lineage>
</organism>
<dbReference type="GO" id="GO:0006086">
    <property type="term" value="P:pyruvate decarboxylation to acetyl-CoA"/>
    <property type="evidence" value="ECO:0007669"/>
    <property type="project" value="InterPro"/>
</dbReference>
<dbReference type="GO" id="GO:0005759">
    <property type="term" value="C:mitochondrial matrix"/>
    <property type="evidence" value="ECO:0007669"/>
    <property type="project" value="UniProtKB-SubCell"/>
</dbReference>
<keyword evidence="7" id="KW-0238">DNA-binding</keyword>
<dbReference type="FunFam" id="2.40.50.100:FF:000010">
    <property type="entry name" value="Acetyltransferase component of pyruvate dehydrogenase complex"/>
    <property type="match status" value="1"/>
</dbReference>
<feature type="compositionally biased region" description="Pro residues" evidence="8">
    <location>
        <begin position="507"/>
        <end position="531"/>
    </location>
</feature>
<dbReference type="Pfam" id="PF02817">
    <property type="entry name" value="E3_binding"/>
    <property type="match status" value="1"/>
</dbReference>
<dbReference type="InterPro" id="IPR003118">
    <property type="entry name" value="Pointed_dom"/>
</dbReference>
<dbReference type="SMART" id="SM00251">
    <property type="entry name" value="SAM_PNT"/>
    <property type="match status" value="1"/>
</dbReference>
<evidence type="ECO:0000259" key="12">
    <source>
        <dbReference type="PROSITE" id="PS51826"/>
    </source>
</evidence>
<dbReference type="SUPFAM" id="SSF47005">
    <property type="entry name" value="Peripheral subunit-binding domain of 2-oxo acid dehydrogenase complex"/>
    <property type="match status" value="1"/>
</dbReference>
<dbReference type="Pfam" id="PF00364">
    <property type="entry name" value="Biotin_lipoyl"/>
    <property type="match status" value="1"/>
</dbReference>
<feature type="compositionally biased region" description="Low complexity" evidence="8">
    <location>
        <begin position="418"/>
        <end position="433"/>
    </location>
</feature>
<dbReference type="InterPro" id="IPR013761">
    <property type="entry name" value="SAM/pointed_sf"/>
</dbReference>
<gene>
    <name evidence="13" type="ORF">AKAME5_001213800</name>
</gene>
<dbReference type="GO" id="GO:0005634">
    <property type="term" value="C:nucleus"/>
    <property type="evidence" value="ECO:0007669"/>
    <property type="project" value="UniProtKB-SubCell"/>
</dbReference>
<dbReference type="InterPro" id="IPR045257">
    <property type="entry name" value="E2/Pdx1"/>
</dbReference>
<dbReference type="InterPro" id="IPR011053">
    <property type="entry name" value="Single_hybrid_motif"/>
</dbReference>
<feature type="domain" description="ETS" evidence="9">
    <location>
        <begin position="182"/>
        <end position="264"/>
    </location>
</feature>
<dbReference type="InterPro" id="IPR036625">
    <property type="entry name" value="E3-bd_dom_sf"/>
</dbReference>
<dbReference type="GO" id="GO:0045254">
    <property type="term" value="C:pyruvate dehydrogenase complex"/>
    <property type="evidence" value="ECO:0007669"/>
    <property type="project" value="InterPro"/>
</dbReference>
<dbReference type="Gene3D" id="3.30.559.10">
    <property type="entry name" value="Chloramphenicol acetyltransferase-like domain"/>
    <property type="match status" value="1"/>
</dbReference>
<dbReference type="SUPFAM" id="SSF47769">
    <property type="entry name" value="SAM/Pointed domain"/>
    <property type="match status" value="1"/>
</dbReference>
<comment type="similarity">
    <text evidence="2 7">Belongs to the ETS family.</text>
</comment>
<comment type="similarity">
    <text evidence="3 6">Belongs to the 2-oxoacid dehydrogenase family.</text>
</comment>
<evidence type="ECO:0000259" key="10">
    <source>
        <dbReference type="PROSITE" id="PS50968"/>
    </source>
</evidence>
<dbReference type="InterPro" id="IPR004167">
    <property type="entry name" value="PSBD"/>
</dbReference>
<keyword evidence="4 6" id="KW-0450">Lipoyl</keyword>
<evidence type="ECO:0000256" key="3">
    <source>
        <dbReference type="ARBA" id="ARBA00007317"/>
    </source>
</evidence>
<dbReference type="SUPFAM" id="SSF52777">
    <property type="entry name" value="CoA-dependent acyltransferases"/>
    <property type="match status" value="1"/>
</dbReference>
<dbReference type="Gene3D" id="1.10.10.10">
    <property type="entry name" value="Winged helix-like DNA-binding domain superfamily/Winged helix DNA-binding domain"/>
    <property type="match status" value="1"/>
</dbReference>
<keyword evidence="6" id="KW-0012">Acyltransferase</keyword>
<keyword evidence="14" id="KW-1185">Reference proteome</keyword>
<sequence length="608" mass="67156">MSVTPSTTLDSQLTTTWGPTNSYPDVPMVMSGYTSRLWPHDSQPQFWSKYQVWEWLQQVMDMHQIDASSVPFQNFDMDGHQLCSLGYQDFIRAAGSMGPILFHSITELKWSGQYHVEIGQLELKPELDFSCPFPDVSYPPGEIYDPTIHPLAPAVSPSPSSPDIKRSYSRPHQVKKHNPRGTHLWEFIRDILLNPERNPGLIKWEDRTEGVFRFLKSEAVAQLWGKKKNNSSMTYEKLSRAMRYYYKREILERVDGRRLVYKHSVRARLTDGEDDNMAASLRLGRQGILFGLRLSHFNKCLWATNPWQEQVRHFFQSPWFLGVTPLKVQMPALSPTMEEGNIVKWLKKEGEAVAAGDALCEIETDKAVVTMESNDDGILAKILMEEGSRNVRLGTLIALMVEEGQDWKQVEIPPPDAAAPSAAPPATHAAAAPVVPPAAPPPPPKPATSGPLRLSPAARHILDTHGIDPKLATPTGPRGLITKEDALNLLKMSPAPKVTPAMAAPAAPSPVPTPAAAPPPPGSRPNIPPLSVPGKPGTPGTFTEIPATNVRRVIAQRLTQSKTTIPHAYASVDCDMAAVMQLRKDLAKEQIKVSVNDFIIKAAAVTLK</sequence>
<evidence type="ECO:0000256" key="5">
    <source>
        <dbReference type="ARBA" id="ARBA00022946"/>
    </source>
</evidence>
<dbReference type="InterPro" id="IPR036388">
    <property type="entry name" value="WH-like_DNA-bd_sf"/>
</dbReference>
<dbReference type="EC" id="2.3.1.-" evidence="6"/>
<dbReference type="Gene3D" id="1.10.150.50">
    <property type="entry name" value="Transcription Factor, Ets-1"/>
    <property type="match status" value="1"/>
</dbReference>
<comment type="cofactor">
    <cofactor evidence="6">
        <name>(R)-lipoate</name>
        <dbReference type="ChEBI" id="CHEBI:83088"/>
    </cofactor>
</comment>
<keyword evidence="5" id="KW-0809">Transit peptide</keyword>
<dbReference type="SMART" id="SM00413">
    <property type="entry name" value="ETS"/>
    <property type="match status" value="1"/>
</dbReference>
<dbReference type="InterPro" id="IPR023213">
    <property type="entry name" value="CAT-like_dom_sf"/>
</dbReference>
<evidence type="ECO:0000256" key="7">
    <source>
        <dbReference type="RuleBase" id="RU004019"/>
    </source>
</evidence>
<dbReference type="InterPro" id="IPR000418">
    <property type="entry name" value="Ets_dom"/>
</dbReference>
<feature type="compositionally biased region" description="Pro residues" evidence="8">
    <location>
        <begin position="434"/>
        <end position="446"/>
    </location>
</feature>
<proteinExistence type="inferred from homology"/>
<dbReference type="PROSITE" id="PS51433">
    <property type="entry name" value="PNT"/>
    <property type="match status" value="1"/>
</dbReference>
<protein>
    <recommendedName>
        <fullName evidence="6">Dihydrolipoamide acetyltransferase component of pyruvate dehydrogenase complex</fullName>
        <ecNumber evidence="6">2.3.1.-</ecNumber>
    </recommendedName>
</protein>
<keyword evidence="6" id="KW-0808">Transferase</keyword>
<dbReference type="InterPro" id="IPR003016">
    <property type="entry name" value="2-oxoA_DH_lipoyl-BS"/>
</dbReference>
<evidence type="ECO:0000313" key="14">
    <source>
        <dbReference type="Proteomes" id="UP001279410"/>
    </source>
</evidence>
<evidence type="ECO:0000256" key="1">
    <source>
        <dbReference type="ARBA" id="ARBA00004305"/>
    </source>
</evidence>
<dbReference type="GO" id="GO:0016746">
    <property type="term" value="F:acyltransferase activity"/>
    <property type="evidence" value="ECO:0007669"/>
    <property type="project" value="UniProtKB-KW"/>
</dbReference>
<evidence type="ECO:0000256" key="8">
    <source>
        <dbReference type="SAM" id="MobiDB-lite"/>
    </source>
</evidence>
<evidence type="ECO:0000259" key="11">
    <source>
        <dbReference type="PROSITE" id="PS51433"/>
    </source>
</evidence>
<dbReference type="FunFam" id="1.10.10.10:FF:001336">
    <property type="entry name" value="Epithelium specific ets factor 3, ese3, putative"/>
    <property type="match status" value="1"/>
</dbReference>
<reference evidence="13" key="1">
    <citation type="submission" date="2022-08" db="EMBL/GenBank/DDBJ databases">
        <title>Genome sequencing of akame (Lates japonicus).</title>
        <authorList>
            <person name="Hashiguchi Y."/>
            <person name="Takahashi H."/>
        </authorList>
    </citation>
    <scope>NUCLEOTIDE SEQUENCE</scope>
    <source>
        <strain evidence="13">Kochi</strain>
    </source>
</reference>
<evidence type="ECO:0000259" key="9">
    <source>
        <dbReference type="PROSITE" id="PS50061"/>
    </source>
</evidence>
<dbReference type="Pfam" id="PF00198">
    <property type="entry name" value="2-oxoacid_dh"/>
    <property type="match status" value="1"/>
</dbReference>
<dbReference type="PROSITE" id="PS50968">
    <property type="entry name" value="BIOTINYL_LIPOYL"/>
    <property type="match status" value="1"/>
</dbReference>
<evidence type="ECO:0000313" key="13">
    <source>
        <dbReference type="EMBL" id="GLD60212.1"/>
    </source>
</evidence>
<dbReference type="Gene3D" id="2.40.50.100">
    <property type="match status" value="1"/>
</dbReference>
<accession>A0AAD3R926</accession>
<dbReference type="Pfam" id="PF00178">
    <property type="entry name" value="Ets"/>
    <property type="match status" value="1"/>
</dbReference>
<feature type="region of interest" description="Disordered" evidence="8">
    <location>
        <begin position="411"/>
        <end position="453"/>
    </location>
</feature>
<dbReference type="PRINTS" id="PR00454">
    <property type="entry name" value="ETSDOMAIN"/>
</dbReference>
<feature type="region of interest" description="Disordered" evidence="8">
    <location>
        <begin position="154"/>
        <end position="177"/>
    </location>
</feature>